<dbReference type="PANTHER" id="PTHR43585:SF2">
    <property type="entry name" value="ATP-GRASP ENZYME FSQD"/>
    <property type="match status" value="1"/>
</dbReference>
<dbReference type="NCBIfam" id="NF009402">
    <property type="entry name" value="PRK12767.1-1"/>
    <property type="match status" value="1"/>
</dbReference>
<dbReference type="PROSITE" id="PS50975">
    <property type="entry name" value="ATP_GRASP"/>
    <property type="match status" value="1"/>
</dbReference>
<dbReference type="InterPro" id="IPR052032">
    <property type="entry name" value="ATP-dep_AA_Ligase"/>
</dbReference>
<name>A0ABU3D7I9_9FLAO</name>
<organism evidence="6 7">
    <name type="scientific">Autumnicola musiva</name>
    <dbReference type="NCBI Taxonomy" id="3075589"/>
    <lineage>
        <taxon>Bacteria</taxon>
        <taxon>Pseudomonadati</taxon>
        <taxon>Bacteroidota</taxon>
        <taxon>Flavobacteriia</taxon>
        <taxon>Flavobacteriales</taxon>
        <taxon>Flavobacteriaceae</taxon>
        <taxon>Autumnicola</taxon>
    </lineage>
</organism>
<keyword evidence="3 4" id="KW-0067">ATP-binding</keyword>
<dbReference type="InterPro" id="IPR003806">
    <property type="entry name" value="ATP-grasp_PylC-type"/>
</dbReference>
<evidence type="ECO:0000313" key="7">
    <source>
        <dbReference type="Proteomes" id="UP001262582"/>
    </source>
</evidence>
<proteinExistence type="predicted"/>
<accession>A0ABU3D7I9</accession>
<dbReference type="Pfam" id="PF02655">
    <property type="entry name" value="ATP-grasp_3"/>
    <property type="match status" value="1"/>
</dbReference>
<keyword evidence="1" id="KW-0436">Ligase</keyword>
<keyword evidence="2 4" id="KW-0547">Nucleotide-binding</keyword>
<comment type="caution">
    <text evidence="6">The sequence shown here is derived from an EMBL/GenBank/DDBJ whole genome shotgun (WGS) entry which is preliminary data.</text>
</comment>
<evidence type="ECO:0000313" key="6">
    <source>
        <dbReference type="EMBL" id="MDT0677477.1"/>
    </source>
</evidence>
<keyword evidence="7" id="KW-1185">Reference proteome</keyword>
<dbReference type="Gene3D" id="3.30.1490.20">
    <property type="entry name" value="ATP-grasp fold, A domain"/>
    <property type="match status" value="1"/>
</dbReference>
<dbReference type="InterPro" id="IPR013815">
    <property type="entry name" value="ATP_grasp_subdomain_1"/>
</dbReference>
<dbReference type="Gene3D" id="3.40.50.20">
    <property type="match status" value="1"/>
</dbReference>
<evidence type="ECO:0000256" key="1">
    <source>
        <dbReference type="ARBA" id="ARBA00022598"/>
    </source>
</evidence>
<dbReference type="InterPro" id="IPR011761">
    <property type="entry name" value="ATP-grasp"/>
</dbReference>
<evidence type="ECO:0000256" key="4">
    <source>
        <dbReference type="PROSITE-ProRule" id="PRU00409"/>
    </source>
</evidence>
<sequence>MNILVTGAGALLGQGILRSLNEIKGNMTIHTCDPAWRSGGHWLGDFAHTIPLATDNNYIVEISRLISENNINLLFIGTDVELPVFAENKEKLESQFNLKIIVSNKKVIEIANNKYLTAKFLQENDYPFPYSVLSEDKKGVKELKEKSAYPYFAKPVDGARSKGIVKVENEKILDEITSYPNNLVIQEFISEEEGEFTSGCLVLDGKAVAVVTLKRDLRDGNTYRAYYEKEFTRYDETIKKIAESLGVEGPCNFQFRIRNGEPVIFEINARFSGTTPLRSFFGFNEVEAVVNHYTNQQKISQPELREGEVLRVWADLFIPKEEAERFNASKEIEKPEAEYHPFKK</sequence>
<dbReference type="Proteomes" id="UP001262582">
    <property type="component" value="Unassembled WGS sequence"/>
</dbReference>
<dbReference type="Gene3D" id="3.30.470.20">
    <property type="entry name" value="ATP-grasp fold, B domain"/>
    <property type="match status" value="1"/>
</dbReference>
<evidence type="ECO:0000256" key="3">
    <source>
        <dbReference type="ARBA" id="ARBA00022840"/>
    </source>
</evidence>
<protein>
    <submittedName>
        <fullName evidence="6">ATP-grasp domain-containing protein</fullName>
    </submittedName>
</protein>
<dbReference type="EMBL" id="JAVRHK010000009">
    <property type="protein sequence ID" value="MDT0677477.1"/>
    <property type="molecule type" value="Genomic_DNA"/>
</dbReference>
<dbReference type="SUPFAM" id="SSF56059">
    <property type="entry name" value="Glutathione synthetase ATP-binding domain-like"/>
    <property type="match status" value="1"/>
</dbReference>
<reference evidence="6 7" key="1">
    <citation type="submission" date="2023-09" db="EMBL/GenBank/DDBJ databases">
        <authorList>
            <person name="Rey-Velasco X."/>
        </authorList>
    </citation>
    <scope>NUCLEOTIDE SEQUENCE [LARGE SCALE GENOMIC DNA]</scope>
    <source>
        <strain evidence="6 7">F117</strain>
    </source>
</reference>
<evidence type="ECO:0000259" key="5">
    <source>
        <dbReference type="PROSITE" id="PS50975"/>
    </source>
</evidence>
<dbReference type="RefSeq" id="WP_311503821.1">
    <property type="nucleotide sequence ID" value="NZ_JAVRHK010000009.1"/>
</dbReference>
<evidence type="ECO:0000256" key="2">
    <source>
        <dbReference type="ARBA" id="ARBA00022741"/>
    </source>
</evidence>
<dbReference type="PANTHER" id="PTHR43585">
    <property type="entry name" value="FUMIPYRROLE BIOSYNTHESIS PROTEIN C"/>
    <property type="match status" value="1"/>
</dbReference>
<gene>
    <name evidence="6" type="ORF">RM539_12895</name>
</gene>
<feature type="domain" description="ATP-grasp" evidence="5">
    <location>
        <begin position="118"/>
        <end position="294"/>
    </location>
</feature>